<dbReference type="Pfam" id="PF13828">
    <property type="entry name" value="DUF4190"/>
    <property type="match status" value="1"/>
</dbReference>
<dbReference type="InterPro" id="IPR025241">
    <property type="entry name" value="DUF4190"/>
</dbReference>
<evidence type="ECO:0000259" key="3">
    <source>
        <dbReference type="Pfam" id="PF13828"/>
    </source>
</evidence>
<evidence type="ECO:0000313" key="4">
    <source>
        <dbReference type="EMBL" id="GGO87938.1"/>
    </source>
</evidence>
<evidence type="ECO:0000313" key="5">
    <source>
        <dbReference type="Proteomes" id="UP000655410"/>
    </source>
</evidence>
<organism evidence="4 5">
    <name type="scientific">Nocardioides phosphati</name>
    <dbReference type="NCBI Taxonomy" id="1867775"/>
    <lineage>
        <taxon>Bacteria</taxon>
        <taxon>Bacillati</taxon>
        <taxon>Actinomycetota</taxon>
        <taxon>Actinomycetes</taxon>
        <taxon>Propionibacteriales</taxon>
        <taxon>Nocardioidaceae</taxon>
        <taxon>Nocardioides</taxon>
    </lineage>
</organism>
<keyword evidence="2" id="KW-0812">Transmembrane</keyword>
<dbReference type="RefSeq" id="WP_188783244.1">
    <property type="nucleotide sequence ID" value="NZ_BMNI01000002.1"/>
</dbReference>
<keyword evidence="2" id="KW-1133">Transmembrane helix</keyword>
<gene>
    <name evidence="4" type="ORF">GCM10011584_13750</name>
</gene>
<dbReference type="EMBL" id="BMNI01000002">
    <property type="protein sequence ID" value="GGO87938.1"/>
    <property type="molecule type" value="Genomic_DNA"/>
</dbReference>
<feature type="compositionally biased region" description="Pro residues" evidence="1">
    <location>
        <begin position="21"/>
        <end position="60"/>
    </location>
</feature>
<evidence type="ECO:0000256" key="2">
    <source>
        <dbReference type="SAM" id="Phobius"/>
    </source>
</evidence>
<accession>A0ABQ2N8R3</accession>
<feature type="transmembrane region" description="Helical" evidence="2">
    <location>
        <begin position="138"/>
        <end position="164"/>
    </location>
</feature>
<comment type="caution">
    <text evidence="4">The sequence shown here is derived from an EMBL/GenBank/DDBJ whole genome shotgun (WGS) entry which is preliminary data.</text>
</comment>
<protein>
    <recommendedName>
        <fullName evidence="3">DUF4190 domain-containing protein</fullName>
    </recommendedName>
</protein>
<keyword evidence="5" id="KW-1185">Reference proteome</keyword>
<reference evidence="5" key="1">
    <citation type="journal article" date="2019" name="Int. J. Syst. Evol. Microbiol.">
        <title>The Global Catalogue of Microorganisms (GCM) 10K type strain sequencing project: providing services to taxonomists for standard genome sequencing and annotation.</title>
        <authorList>
            <consortium name="The Broad Institute Genomics Platform"/>
            <consortium name="The Broad Institute Genome Sequencing Center for Infectious Disease"/>
            <person name="Wu L."/>
            <person name="Ma J."/>
        </authorList>
    </citation>
    <scope>NUCLEOTIDE SEQUENCE [LARGE SCALE GENOMIC DNA]</scope>
    <source>
        <strain evidence="5">CGMCC 4.7371</strain>
    </source>
</reference>
<dbReference type="Proteomes" id="UP000655410">
    <property type="component" value="Unassembled WGS sequence"/>
</dbReference>
<feature type="domain" description="DUF4190" evidence="3">
    <location>
        <begin position="101"/>
        <end position="156"/>
    </location>
</feature>
<feature type="compositionally biased region" description="Pro residues" evidence="1">
    <location>
        <begin position="1"/>
        <end position="13"/>
    </location>
</feature>
<name>A0ABQ2N8R3_9ACTN</name>
<feature type="transmembrane region" description="Helical" evidence="2">
    <location>
        <begin position="100"/>
        <end position="126"/>
    </location>
</feature>
<evidence type="ECO:0000256" key="1">
    <source>
        <dbReference type="SAM" id="MobiDB-lite"/>
    </source>
</evidence>
<feature type="compositionally biased region" description="Pro residues" evidence="1">
    <location>
        <begin position="68"/>
        <end position="79"/>
    </location>
</feature>
<keyword evidence="2" id="KW-0472">Membrane</keyword>
<proteinExistence type="predicted"/>
<sequence length="288" mass="28574">MTLPPYPGQPQPEEPQEPAAPETPPAPATPPPPPAGAPAPPPPVAPPAGPPPPAAPPAPAYPGMGGATPPPPAPPGGPLAPPPAYQAYAGPNDGNAGYSALAIASFVCSLTCCLGIPAVILGAIGIARTGPGKARGRWMAITGIVLGVLGTVLLVIGAIAVFAVSDRVVTPENARAGQCVQAKTTDNTVTMVDLGCSVDHNGQIFAVVTPTASDEAADRTQMQLCLTRIAGAFPGAEVRAVDGAPRLNLHGEEVEVAAASAHSALQAGSPVACWVEATDGVLDDDVVD</sequence>
<feature type="region of interest" description="Disordered" evidence="1">
    <location>
        <begin position="1"/>
        <end position="79"/>
    </location>
</feature>